<dbReference type="PANTHER" id="PTHR37544">
    <property type="entry name" value="SPRAY-RELATED"/>
    <property type="match status" value="1"/>
</dbReference>
<feature type="transmembrane region" description="Helical" evidence="2">
    <location>
        <begin position="633"/>
        <end position="651"/>
    </location>
</feature>
<gene>
    <name evidence="3" type="ORF">JMJ35_007704</name>
</gene>
<feature type="region of interest" description="Disordered" evidence="1">
    <location>
        <begin position="1"/>
        <end position="141"/>
    </location>
</feature>
<keyword evidence="2" id="KW-0812">Transmembrane</keyword>
<dbReference type="EMBL" id="JAFEKC020000017">
    <property type="protein sequence ID" value="KAK0510310.1"/>
    <property type="molecule type" value="Genomic_DNA"/>
</dbReference>
<sequence>MNLGESNLRYVNTSRPQLVHSDSKQSVTASDDYYSLASEESSNEDRNTVRRYETPPMHMLSADASHDALQSEAKQSEATIPTIKPVKHKDPGDEELAKGTKDGGHKIKRKPLSSSSSASEGTIVRRPVDGVSPPTPGVDDTPYIQFAIDQLTRDEEVVGPRDPAIGSEASYPVDRIVPDEGLGYYNPELRKQYQHDDRRHQESPPAESILLPTEPTGTFRHPKLNFVPGVLRILPLGTLILCCLLMLAGLLFCAIWPTTHSGLWIYDGVGTGRYFVFEYLPTILASLIILWLLIIQSAIYRSCLFQTRYYLPEGIWRWTAVQPIAWTLFALYLLLAIVLLSLLARFASRETGLKWDPVSLADILTLFHRGNFLSDFERSEVADSPLRQFPLKHLRLGYWMTSRHTNEILYGIGEENVPVRRYSLERGKMIPVTDLSTYDLESQRPIKSSTFNTLQREIYDPEVRYRWLPWFLKDGFVVAWIIIAIILMIAFVVVSFVHDAVKTGFNPMLPAPTTPDGFSPADFLYSFVPTFIGTVCFLVWQPIDMYFRALQPFANLGDPRGSSAETSLLLDYTSRFPIGVTLTAALDGHYKVAWISFISLLSISLPILAGGVFTAQYVVELQSVRMAADMPGYYALVVFSIIYALSFLIIWPGRQRALPHDISTVGQLLSFFYQSPLLSDAAFREPRSKIDLQTKLIGTPSGEEVSPRYAFGVFVGQDGLEHLGIDRMGTAGFAKS</sequence>
<feature type="transmembrane region" description="Helical" evidence="2">
    <location>
        <begin position="276"/>
        <end position="300"/>
    </location>
</feature>
<feature type="transmembrane region" description="Helical" evidence="2">
    <location>
        <begin position="518"/>
        <end position="540"/>
    </location>
</feature>
<evidence type="ECO:0000313" key="3">
    <source>
        <dbReference type="EMBL" id="KAK0510310.1"/>
    </source>
</evidence>
<feature type="transmembrane region" description="Helical" evidence="2">
    <location>
        <begin position="233"/>
        <end position="256"/>
    </location>
</feature>
<comment type="caution">
    <text evidence="3">The sequence shown here is derived from an EMBL/GenBank/DDBJ whole genome shotgun (WGS) entry which is preliminary data.</text>
</comment>
<organism evidence="3 4">
    <name type="scientific">Cladonia borealis</name>
    <dbReference type="NCBI Taxonomy" id="184061"/>
    <lineage>
        <taxon>Eukaryota</taxon>
        <taxon>Fungi</taxon>
        <taxon>Dikarya</taxon>
        <taxon>Ascomycota</taxon>
        <taxon>Pezizomycotina</taxon>
        <taxon>Lecanoromycetes</taxon>
        <taxon>OSLEUM clade</taxon>
        <taxon>Lecanoromycetidae</taxon>
        <taxon>Lecanorales</taxon>
        <taxon>Lecanorineae</taxon>
        <taxon>Cladoniaceae</taxon>
        <taxon>Cladonia</taxon>
    </lineage>
</organism>
<dbReference type="AlphaFoldDB" id="A0AA39QW69"/>
<feature type="compositionally biased region" description="Basic and acidic residues" evidence="1">
    <location>
        <begin position="88"/>
        <end position="105"/>
    </location>
</feature>
<name>A0AA39QW69_9LECA</name>
<dbReference type="InterPro" id="IPR021840">
    <property type="entry name" value="DUF3433"/>
</dbReference>
<accession>A0AA39QW69</accession>
<feature type="transmembrane region" description="Helical" evidence="2">
    <location>
        <begin position="592"/>
        <end position="613"/>
    </location>
</feature>
<reference evidence="3" key="1">
    <citation type="submission" date="2023-03" db="EMBL/GenBank/DDBJ databases">
        <title>Complete genome of Cladonia borealis.</title>
        <authorList>
            <person name="Park H."/>
        </authorList>
    </citation>
    <scope>NUCLEOTIDE SEQUENCE</scope>
    <source>
        <strain evidence="3">ANT050790</strain>
    </source>
</reference>
<proteinExistence type="predicted"/>
<evidence type="ECO:0000313" key="4">
    <source>
        <dbReference type="Proteomes" id="UP001166286"/>
    </source>
</evidence>
<keyword evidence="4" id="KW-1185">Reference proteome</keyword>
<keyword evidence="2" id="KW-1133">Transmembrane helix</keyword>
<keyword evidence="2" id="KW-0472">Membrane</keyword>
<evidence type="ECO:0008006" key="5">
    <source>
        <dbReference type="Google" id="ProtNLM"/>
    </source>
</evidence>
<dbReference type="Pfam" id="PF11915">
    <property type="entry name" value="DUF3433"/>
    <property type="match status" value="1"/>
</dbReference>
<feature type="transmembrane region" description="Helical" evidence="2">
    <location>
        <begin position="476"/>
        <end position="498"/>
    </location>
</feature>
<feature type="transmembrane region" description="Helical" evidence="2">
    <location>
        <begin position="320"/>
        <end position="344"/>
    </location>
</feature>
<dbReference type="PANTHER" id="PTHR37544:SF1">
    <property type="entry name" value="PHOSPHORIBOSYLAMINOIMIDAZOLE-SUCCINOCARBOXAMIDE SYNTHASE"/>
    <property type="match status" value="1"/>
</dbReference>
<evidence type="ECO:0000256" key="2">
    <source>
        <dbReference type="SAM" id="Phobius"/>
    </source>
</evidence>
<feature type="compositionally biased region" description="Basic and acidic residues" evidence="1">
    <location>
        <begin position="43"/>
        <end position="53"/>
    </location>
</feature>
<dbReference type="Proteomes" id="UP001166286">
    <property type="component" value="Unassembled WGS sequence"/>
</dbReference>
<evidence type="ECO:0000256" key="1">
    <source>
        <dbReference type="SAM" id="MobiDB-lite"/>
    </source>
</evidence>
<protein>
    <recommendedName>
        <fullName evidence="5">Phosphoribosylaminoimidazole-succinocarboxamide synthase</fullName>
    </recommendedName>
</protein>